<dbReference type="STRING" id="3880.A0A072UFE9"/>
<reference evidence="2 4" key="2">
    <citation type="journal article" date="2014" name="BMC Genomics">
        <title>An improved genome release (version Mt4.0) for the model legume Medicago truncatula.</title>
        <authorList>
            <person name="Tang H."/>
            <person name="Krishnakumar V."/>
            <person name="Bidwell S."/>
            <person name="Rosen B."/>
            <person name="Chan A."/>
            <person name="Zhou S."/>
            <person name="Gentzbittel L."/>
            <person name="Childs K.L."/>
            <person name="Yandell M."/>
            <person name="Gundlach H."/>
            <person name="Mayer K.F."/>
            <person name="Schwartz D.C."/>
            <person name="Town C.D."/>
        </authorList>
    </citation>
    <scope>GENOME REANNOTATION</scope>
    <source>
        <strain evidence="2">A17</strain>
        <strain evidence="3 4">cv. Jemalong A17</strain>
    </source>
</reference>
<dbReference type="Pfam" id="PF17862">
    <property type="entry name" value="AAA_lid_3"/>
    <property type="match status" value="1"/>
</dbReference>
<gene>
    <name evidence="2" type="ordered locus">MTR_5g090315</name>
</gene>
<dbReference type="AlphaFoldDB" id="A0A072UFE9"/>
<dbReference type="PaxDb" id="3880-AET00279"/>
<organism evidence="2 4">
    <name type="scientific">Medicago truncatula</name>
    <name type="common">Barrel medic</name>
    <name type="synonym">Medicago tribuloides</name>
    <dbReference type="NCBI Taxonomy" id="3880"/>
    <lineage>
        <taxon>Eukaryota</taxon>
        <taxon>Viridiplantae</taxon>
        <taxon>Streptophyta</taxon>
        <taxon>Embryophyta</taxon>
        <taxon>Tracheophyta</taxon>
        <taxon>Spermatophyta</taxon>
        <taxon>Magnoliopsida</taxon>
        <taxon>eudicotyledons</taxon>
        <taxon>Gunneridae</taxon>
        <taxon>Pentapetalae</taxon>
        <taxon>rosids</taxon>
        <taxon>fabids</taxon>
        <taxon>Fabales</taxon>
        <taxon>Fabaceae</taxon>
        <taxon>Papilionoideae</taxon>
        <taxon>50 kb inversion clade</taxon>
        <taxon>NPAAA clade</taxon>
        <taxon>Hologalegina</taxon>
        <taxon>IRL clade</taxon>
        <taxon>Trifolieae</taxon>
        <taxon>Medicago</taxon>
    </lineage>
</organism>
<reference evidence="2 4" key="1">
    <citation type="journal article" date="2011" name="Nature">
        <title>The Medicago genome provides insight into the evolution of rhizobial symbioses.</title>
        <authorList>
            <person name="Young N.D."/>
            <person name="Debelle F."/>
            <person name="Oldroyd G.E."/>
            <person name="Geurts R."/>
            <person name="Cannon S.B."/>
            <person name="Udvardi M.K."/>
            <person name="Benedito V.A."/>
            <person name="Mayer K.F."/>
            <person name="Gouzy J."/>
            <person name="Schoof H."/>
            <person name="Van de Peer Y."/>
            <person name="Proost S."/>
            <person name="Cook D.R."/>
            <person name="Meyers B.C."/>
            <person name="Spannagl M."/>
            <person name="Cheung F."/>
            <person name="De Mita S."/>
            <person name="Krishnakumar V."/>
            <person name="Gundlach H."/>
            <person name="Zhou S."/>
            <person name="Mudge J."/>
            <person name="Bharti A.K."/>
            <person name="Murray J.D."/>
            <person name="Naoumkina M.A."/>
            <person name="Rosen B."/>
            <person name="Silverstein K.A."/>
            <person name="Tang H."/>
            <person name="Rombauts S."/>
            <person name="Zhao P.X."/>
            <person name="Zhou P."/>
            <person name="Barbe V."/>
            <person name="Bardou P."/>
            <person name="Bechner M."/>
            <person name="Bellec A."/>
            <person name="Berger A."/>
            <person name="Berges H."/>
            <person name="Bidwell S."/>
            <person name="Bisseling T."/>
            <person name="Choisne N."/>
            <person name="Couloux A."/>
            <person name="Denny R."/>
            <person name="Deshpande S."/>
            <person name="Dai X."/>
            <person name="Doyle J.J."/>
            <person name="Dudez A.M."/>
            <person name="Farmer A.D."/>
            <person name="Fouteau S."/>
            <person name="Franken C."/>
            <person name="Gibelin C."/>
            <person name="Gish J."/>
            <person name="Goldstein S."/>
            <person name="Gonzalez A.J."/>
            <person name="Green P.J."/>
            <person name="Hallab A."/>
            <person name="Hartog M."/>
            <person name="Hua A."/>
            <person name="Humphray S.J."/>
            <person name="Jeong D.H."/>
            <person name="Jing Y."/>
            <person name="Jocker A."/>
            <person name="Kenton S.M."/>
            <person name="Kim D.J."/>
            <person name="Klee K."/>
            <person name="Lai H."/>
            <person name="Lang C."/>
            <person name="Lin S."/>
            <person name="Macmil S.L."/>
            <person name="Magdelenat G."/>
            <person name="Matthews L."/>
            <person name="McCorrison J."/>
            <person name="Monaghan E.L."/>
            <person name="Mun J.H."/>
            <person name="Najar F.Z."/>
            <person name="Nicholson C."/>
            <person name="Noirot C."/>
            <person name="O'Bleness M."/>
            <person name="Paule C.R."/>
            <person name="Poulain J."/>
            <person name="Prion F."/>
            <person name="Qin B."/>
            <person name="Qu C."/>
            <person name="Retzel E.F."/>
            <person name="Riddle C."/>
            <person name="Sallet E."/>
            <person name="Samain S."/>
            <person name="Samson N."/>
            <person name="Sanders I."/>
            <person name="Saurat O."/>
            <person name="Scarpelli C."/>
            <person name="Schiex T."/>
            <person name="Segurens B."/>
            <person name="Severin A.J."/>
            <person name="Sherrier D.J."/>
            <person name="Shi R."/>
            <person name="Sims S."/>
            <person name="Singer S.R."/>
            <person name="Sinharoy S."/>
            <person name="Sterck L."/>
            <person name="Viollet A."/>
            <person name="Wang B.B."/>
            <person name="Wang K."/>
            <person name="Wang M."/>
            <person name="Wang X."/>
            <person name="Warfsmann J."/>
            <person name="Weissenbach J."/>
            <person name="White D.D."/>
            <person name="White J.D."/>
            <person name="Wiley G.B."/>
            <person name="Wincker P."/>
            <person name="Xing Y."/>
            <person name="Yang L."/>
            <person name="Yao Z."/>
            <person name="Ying F."/>
            <person name="Zhai J."/>
            <person name="Zhou L."/>
            <person name="Zuber A."/>
            <person name="Denarie J."/>
            <person name="Dixon R.A."/>
            <person name="May G.D."/>
            <person name="Schwartz D.C."/>
            <person name="Rogers J."/>
            <person name="Quetier F."/>
            <person name="Town C.D."/>
            <person name="Roe B.A."/>
        </authorList>
    </citation>
    <scope>NUCLEOTIDE SEQUENCE [LARGE SCALE GENOMIC DNA]</scope>
    <source>
        <strain evidence="2">A17</strain>
        <strain evidence="3 4">cv. Jemalong A17</strain>
    </source>
</reference>
<dbReference type="Proteomes" id="UP000002051">
    <property type="component" value="Chromosome 5"/>
</dbReference>
<dbReference type="InterPro" id="IPR041569">
    <property type="entry name" value="AAA_lid_3"/>
</dbReference>
<evidence type="ECO:0000313" key="3">
    <source>
        <dbReference type="EnsemblPlants" id="KEH28392"/>
    </source>
</evidence>
<feature type="domain" description="AAA ATPase AAA+ lid" evidence="1">
    <location>
        <begin position="3"/>
        <end position="31"/>
    </location>
</feature>
<dbReference type="EMBL" id="CM001221">
    <property type="protein sequence ID" value="KEH28392.1"/>
    <property type="molecule type" value="Genomic_DNA"/>
</dbReference>
<dbReference type="EnsemblPlants" id="KEH28392">
    <property type="protein sequence ID" value="KEH28392"/>
    <property type="gene ID" value="MTR_5g090315"/>
</dbReference>
<proteinExistence type="predicted"/>
<dbReference type="eggNOG" id="KOG0733">
    <property type="taxonomic scope" value="Eukaryota"/>
</dbReference>
<sequence length="89" mass="9909">MEDCENFSGADLAALMEEAGLAAIIEKQTSTEKTSGTIKTCYFEVALSKVSPSVSKMQIENYERFSKGLKQQYEKQHHHSNDLCCSLTV</sequence>
<keyword evidence="4" id="KW-1185">Reference proteome</keyword>
<protein>
    <recommendedName>
        <fullName evidence="1">AAA ATPase AAA+ lid domain-containing protein</fullName>
    </recommendedName>
</protein>
<dbReference type="Gene3D" id="1.10.8.60">
    <property type="match status" value="1"/>
</dbReference>
<evidence type="ECO:0000313" key="2">
    <source>
        <dbReference type="EMBL" id="KEH28392.1"/>
    </source>
</evidence>
<reference evidence="3" key="3">
    <citation type="submission" date="2015-04" db="UniProtKB">
        <authorList>
            <consortium name="EnsemblPlants"/>
        </authorList>
    </citation>
    <scope>IDENTIFICATION</scope>
    <source>
        <strain evidence="3">cv. Jemalong A17</strain>
    </source>
</reference>
<dbReference type="HOGENOM" id="CLU_2458204_0_0_1"/>
<evidence type="ECO:0000313" key="4">
    <source>
        <dbReference type="Proteomes" id="UP000002051"/>
    </source>
</evidence>
<name>A0A072UFE9_MEDTR</name>
<accession>A0A072UFE9</accession>
<evidence type="ECO:0000259" key="1">
    <source>
        <dbReference type="Pfam" id="PF17862"/>
    </source>
</evidence>